<sequence>MSGSLGHPRVPGSLGRVLADDGSPTGTCFQVTPGVLITAWHVLASLGSAEVGSNVTTDALNGSMPPALSKVVAADPMCDLAVLHRADPLKDSVVGWAPTDGVELLTKVMVNGVPEVDDPGHSYSFLYATGTWQGWTVRDGVSLGRLSSDAVLPGMSGAPVVRLSDGLLLGVVSARYNSADHWLRDSVWVARTEDLTRLLEESARVTVQRRLALDTFADGVGTVFSARGSALASAGPEATEIVGPVEAAREAALVLTALDDSCRGVGRLEDVVKLLVSRACGKGWDRQDVEGLRRRLRLRGLEPRMLLPRFDDHEEAVRRWAEPLPGTHPEHEVSGLAARAFLGSLRRVLGEELESGFFMELSPACRRFLREALDDGDTIPLSGFLHALHGQLPTIRSSSVHPVLLNARPLSTDAVSESAGGSWEDGQDRTSFGAGPVPGRPELTSVAVQMSGLPPRDACVTGREELVARIVGVVDRRMTQHGKATTFLCGQPGVGTSVVAVEAARALAPAFPGGVFYVDLQGLIPDADARPNARTVVRIVGEALGLDLGSEMMDDTRAITSFLGQLHDRRVLLVLDNARDAAQVRSLVQTPPGCGLIVTSRDRAQDYADPGLVFEVGRLDRNASVEVLTRCAEGRDFEPSEGDVVDALHRLAHLCDDVPMALRIAGARMMHPTGLAPSYLVQLMESESERLEVLDYGDRPVRLAIQLSHDALDPTARRVLRLITAAPGSAITGAELGHCLQAPALRQELLLNRLVDRSLALQNLVRMPAGQLLATFHLFDLVRLFAMERLQKDEPSEAVREFQQASVSYLSARLTEITDQTRGAQLSGELDPTRFHAAQRLAQDNEWLDLATDLAIGLHVLYTTRGELDAVIRINNERIDLHLRQGRPEEAVRTCLLNAETLRGAGASGPAADAARQAVGIAREHRIHEGVAEAEFTLSLILWDEEEWAESLTAGERAVKTLTLTNRSAAAVPVTINNCRIARRMDDQDLALRWGRTATEQADRWGTAHHRAMACSECGLAEDDAGNNRGALALYRRAATLWEGNNDLGNAAISYDNAARAAQRLNDTATAVHLQQLAADLWHRGECYPRMLEALIDASSLYAEQQAHEQVTRILARAERLALGVASTAPTLLRCEVLVRHAAARLSHNEPDTGPSAEYDTTERRTVEAESAEDEELSRVRNVLTRHQEGKITERKAQREVRSLLTTRTRNWAPRNPPWVFEELGQEPANRPALGA</sequence>
<protein>
    <submittedName>
        <fullName evidence="2">Trypsin-like peptidase domain-containing protein</fullName>
    </submittedName>
</protein>
<accession>A0ABV3BFP7</accession>
<proteinExistence type="predicted"/>
<dbReference type="PANTHER" id="PTHR47691:SF3">
    <property type="entry name" value="HTH-TYPE TRANSCRIPTIONAL REGULATOR RV0890C-RELATED"/>
    <property type="match status" value="1"/>
</dbReference>
<dbReference type="Proteomes" id="UP001551176">
    <property type="component" value="Unassembled WGS sequence"/>
</dbReference>
<dbReference type="InterPro" id="IPR027417">
    <property type="entry name" value="P-loop_NTPase"/>
</dbReference>
<dbReference type="Gene3D" id="2.40.10.120">
    <property type="match status" value="1"/>
</dbReference>
<evidence type="ECO:0000313" key="2">
    <source>
        <dbReference type="EMBL" id="MEU6819816.1"/>
    </source>
</evidence>
<feature type="region of interest" description="Disordered" evidence="1">
    <location>
        <begin position="1146"/>
        <end position="1178"/>
    </location>
</feature>
<dbReference type="EMBL" id="JBEYXV010000002">
    <property type="protein sequence ID" value="MEU6819816.1"/>
    <property type="molecule type" value="Genomic_DNA"/>
</dbReference>
<dbReference type="InterPro" id="IPR011990">
    <property type="entry name" value="TPR-like_helical_dom_sf"/>
</dbReference>
<reference evidence="2 3" key="1">
    <citation type="submission" date="2024-06" db="EMBL/GenBank/DDBJ databases">
        <title>The Natural Products Discovery Center: Release of the First 8490 Sequenced Strains for Exploring Actinobacteria Biosynthetic Diversity.</title>
        <authorList>
            <person name="Kalkreuter E."/>
            <person name="Kautsar S.A."/>
            <person name="Yang D."/>
            <person name="Bader C.D."/>
            <person name="Teijaro C.N."/>
            <person name="Fluegel L."/>
            <person name="Davis C.M."/>
            <person name="Simpson J.R."/>
            <person name="Lauterbach L."/>
            <person name="Steele A.D."/>
            <person name="Gui C."/>
            <person name="Meng S."/>
            <person name="Li G."/>
            <person name="Viehrig K."/>
            <person name="Ye F."/>
            <person name="Su P."/>
            <person name="Kiefer A.F."/>
            <person name="Nichols A."/>
            <person name="Cepeda A.J."/>
            <person name="Yan W."/>
            <person name="Fan B."/>
            <person name="Jiang Y."/>
            <person name="Adhikari A."/>
            <person name="Zheng C.-J."/>
            <person name="Schuster L."/>
            <person name="Cowan T.M."/>
            <person name="Smanski M.J."/>
            <person name="Chevrette M.G."/>
            <person name="De Carvalho L.P.S."/>
            <person name="Shen B."/>
        </authorList>
    </citation>
    <scope>NUCLEOTIDE SEQUENCE [LARGE SCALE GENOMIC DNA]</scope>
    <source>
        <strain evidence="2 3">NPDC046838</strain>
    </source>
</reference>
<evidence type="ECO:0000256" key="1">
    <source>
        <dbReference type="SAM" id="MobiDB-lite"/>
    </source>
</evidence>
<dbReference type="Gene3D" id="1.25.40.10">
    <property type="entry name" value="Tetratricopeptide repeat domain"/>
    <property type="match status" value="1"/>
</dbReference>
<gene>
    <name evidence="2" type="ORF">ABZ921_04235</name>
</gene>
<organism evidence="2 3">
    <name type="scientific">Streptomyces atriruber</name>
    <dbReference type="NCBI Taxonomy" id="545121"/>
    <lineage>
        <taxon>Bacteria</taxon>
        <taxon>Bacillati</taxon>
        <taxon>Actinomycetota</taxon>
        <taxon>Actinomycetes</taxon>
        <taxon>Kitasatosporales</taxon>
        <taxon>Streptomycetaceae</taxon>
        <taxon>Streptomyces</taxon>
    </lineage>
</organism>
<dbReference type="SUPFAM" id="SSF50494">
    <property type="entry name" value="Trypsin-like serine proteases"/>
    <property type="match status" value="1"/>
</dbReference>
<keyword evidence="3" id="KW-1185">Reference proteome</keyword>
<name>A0ABV3BFP7_9ACTN</name>
<dbReference type="InterPro" id="IPR009003">
    <property type="entry name" value="Peptidase_S1_PA"/>
</dbReference>
<feature type="region of interest" description="Disordered" evidence="1">
    <location>
        <begin position="1208"/>
        <end position="1236"/>
    </location>
</feature>
<dbReference type="RefSeq" id="WP_359344650.1">
    <property type="nucleotide sequence ID" value="NZ_JBEYXV010000002.1"/>
</dbReference>
<evidence type="ECO:0000313" key="3">
    <source>
        <dbReference type="Proteomes" id="UP001551176"/>
    </source>
</evidence>
<dbReference type="SUPFAM" id="SSF48452">
    <property type="entry name" value="TPR-like"/>
    <property type="match status" value="1"/>
</dbReference>
<dbReference type="Pfam" id="PF13365">
    <property type="entry name" value="Trypsin_2"/>
    <property type="match status" value="1"/>
</dbReference>
<dbReference type="PANTHER" id="PTHR47691">
    <property type="entry name" value="REGULATOR-RELATED"/>
    <property type="match status" value="1"/>
</dbReference>
<comment type="caution">
    <text evidence="2">The sequence shown here is derived from an EMBL/GenBank/DDBJ whole genome shotgun (WGS) entry which is preliminary data.</text>
</comment>
<dbReference type="Gene3D" id="3.40.50.300">
    <property type="entry name" value="P-loop containing nucleotide triphosphate hydrolases"/>
    <property type="match status" value="1"/>
</dbReference>
<dbReference type="SUPFAM" id="SSF52540">
    <property type="entry name" value="P-loop containing nucleoside triphosphate hydrolases"/>
    <property type="match status" value="1"/>
</dbReference>